<feature type="binding site" evidence="2">
    <location>
        <position position="163"/>
    </location>
    <ligand>
        <name>Mn(2+)</name>
        <dbReference type="ChEBI" id="CHEBI:29035"/>
        <label>2</label>
    </ligand>
</feature>
<dbReference type="GO" id="GO:0046872">
    <property type="term" value="F:metal ion binding"/>
    <property type="evidence" value="ECO:0007669"/>
    <property type="project" value="UniProtKB-KW"/>
</dbReference>
<proteinExistence type="predicted"/>
<evidence type="ECO:0000259" key="3">
    <source>
        <dbReference type="Pfam" id="PF07687"/>
    </source>
</evidence>
<protein>
    <submittedName>
        <fullName evidence="4">Hippurate hydrolase</fullName>
    </submittedName>
</protein>
<feature type="binding site" evidence="2">
    <location>
        <position position="104"/>
    </location>
    <ligand>
        <name>Mn(2+)</name>
        <dbReference type="ChEBI" id="CHEBI:29035"/>
        <label>2</label>
    </ligand>
</feature>
<keyword evidence="2" id="KW-0464">Manganese</keyword>
<dbReference type="InterPro" id="IPR017439">
    <property type="entry name" value="Amidohydrolase"/>
</dbReference>
<dbReference type="PANTHER" id="PTHR11014:SF63">
    <property type="entry name" value="METALLOPEPTIDASE, PUTATIVE (AFU_ORTHOLOGUE AFUA_6G09600)-RELATED"/>
    <property type="match status" value="1"/>
</dbReference>
<dbReference type="Proteomes" id="UP000198635">
    <property type="component" value="Unassembled WGS sequence"/>
</dbReference>
<dbReference type="Pfam" id="PF07687">
    <property type="entry name" value="M20_dimer"/>
    <property type="match status" value="1"/>
</dbReference>
<dbReference type="InterPro" id="IPR036264">
    <property type="entry name" value="Bact_exopeptidase_dim_dom"/>
</dbReference>
<evidence type="ECO:0000313" key="5">
    <source>
        <dbReference type="Proteomes" id="UP000198635"/>
    </source>
</evidence>
<dbReference type="SUPFAM" id="SSF55031">
    <property type="entry name" value="Bacterial exopeptidase dimerisation domain"/>
    <property type="match status" value="1"/>
</dbReference>
<evidence type="ECO:0000256" key="2">
    <source>
        <dbReference type="PIRSR" id="PIRSR005962-1"/>
    </source>
</evidence>
<dbReference type="NCBIfam" id="TIGR01891">
    <property type="entry name" value="amidohydrolases"/>
    <property type="match status" value="1"/>
</dbReference>
<dbReference type="STRING" id="52560.SAMN04488082_11845"/>
<dbReference type="EMBL" id="FORX01000018">
    <property type="protein sequence ID" value="SFK25581.1"/>
    <property type="molecule type" value="Genomic_DNA"/>
</dbReference>
<dbReference type="RefSeq" id="WP_177193211.1">
    <property type="nucleotide sequence ID" value="NZ_FORX01000018.1"/>
</dbReference>
<organism evidence="4 5">
    <name type="scientific">Desulfomicrobium apsheronum</name>
    <dbReference type="NCBI Taxonomy" id="52560"/>
    <lineage>
        <taxon>Bacteria</taxon>
        <taxon>Pseudomonadati</taxon>
        <taxon>Thermodesulfobacteriota</taxon>
        <taxon>Desulfovibrionia</taxon>
        <taxon>Desulfovibrionales</taxon>
        <taxon>Desulfomicrobiaceae</taxon>
        <taxon>Desulfomicrobium</taxon>
    </lineage>
</organism>
<evidence type="ECO:0000256" key="1">
    <source>
        <dbReference type="ARBA" id="ARBA00022801"/>
    </source>
</evidence>
<dbReference type="Gene3D" id="3.40.630.10">
    <property type="entry name" value="Zn peptidases"/>
    <property type="match status" value="1"/>
</dbReference>
<dbReference type="FunFam" id="3.30.70.360:FF:000001">
    <property type="entry name" value="N-acetyldiaminopimelate deacetylase"/>
    <property type="match status" value="1"/>
</dbReference>
<dbReference type="AlphaFoldDB" id="A0A1I3Y2Q5"/>
<feature type="binding site" evidence="2">
    <location>
        <position position="102"/>
    </location>
    <ligand>
        <name>Mn(2+)</name>
        <dbReference type="ChEBI" id="CHEBI:29035"/>
        <label>2</label>
    </ligand>
</feature>
<reference evidence="5" key="1">
    <citation type="submission" date="2016-10" db="EMBL/GenBank/DDBJ databases">
        <authorList>
            <person name="Varghese N."/>
            <person name="Submissions S."/>
        </authorList>
    </citation>
    <scope>NUCLEOTIDE SEQUENCE [LARGE SCALE GENOMIC DNA]</scope>
    <source>
        <strain evidence="5">DSM 5918</strain>
    </source>
</reference>
<keyword evidence="5" id="KW-1185">Reference proteome</keyword>
<dbReference type="GO" id="GO:0050118">
    <property type="term" value="F:N-acetyldiaminopimelate deacetylase activity"/>
    <property type="evidence" value="ECO:0007669"/>
    <property type="project" value="UniProtKB-ARBA"/>
</dbReference>
<feature type="binding site" evidence="2">
    <location>
        <position position="138"/>
    </location>
    <ligand>
        <name>Mn(2+)</name>
        <dbReference type="ChEBI" id="CHEBI:29035"/>
        <label>2</label>
    </ligand>
</feature>
<dbReference type="PIRSF" id="PIRSF005962">
    <property type="entry name" value="Pept_M20D_amidohydro"/>
    <property type="match status" value="1"/>
</dbReference>
<dbReference type="GO" id="GO:0019877">
    <property type="term" value="P:diaminopimelate biosynthetic process"/>
    <property type="evidence" value="ECO:0007669"/>
    <property type="project" value="UniProtKB-ARBA"/>
</dbReference>
<gene>
    <name evidence="4" type="ORF">SAMN04488082_11845</name>
</gene>
<evidence type="ECO:0000313" key="4">
    <source>
        <dbReference type="EMBL" id="SFK25581.1"/>
    </source>
</evidence>
<dbReference type="InterPro" id="IPR011650">
    <property type="entry name" value="Peptidase_M20_dimer"/>
</dbReference>
<feature type="binding site" evidence="2">
    <location>
        <position position="361"/>
    </location>
    <ligand>
        <name>Mn(2+)</name>
        <dbReference type="ChEBI" id="CHEBI:29035"/>
        <label>2</label>
    </ligand>
</feature>
<comment type="cofactor">
    <cofactor evidence="2">
        <name>Mn(2+)</name>
        <dbReference type="ChEBI" id="CHEBI:29035"/>
    </cofactor>
    <text evidence="2">The Mn(2+) ion enhances activity.</text>
</comment>
<dbReference type="Pfam" id="PF01546">
    <property type="entry name" value="Peptidase_M20"/>
    <property type="match status" value="1"/>
</dbReference>
<keyword evidence="2" id="KW-0479">Metal-binding</keyword>
<dbReference type="Gene3D" id="3.30.70.360">
    <property type="match status" value="1"/>
</dbReference>
<keyword evidence="1 4" id="KW-0378">Hydrolase</keyword>
<sequence length="389" mass="41651">MSTNLLALAREQLDHVRSIRRELHRFPEVGTQLPKTRALVLRELGKLNLSVREDVGGGIVADLRGPDGNPRIALRADMDALPIQEESGLEFASEIPGQGHMCGHDAHTAMLLGAARLLAGQRETLRAGVRFLFQPNEEFQPGGARAMVEAGCLDDVDAVYGLHVWPGKPTGWFGTRKGPLMARPDVFSITLTGKGGHASAPHDCADPILAGSHLVTALQGIISRRVAPHERAVLSVTRFEAGSSYNTIPDKAFLQGTVRALTERTGNFVQAQMQELVGNLAQGMGVKAELDYVRGFPVVVNDAASTAGAVKLLRKLSDNVEDEVEPVMAGEDFSYYLNKVPGCFIFMGCGACDAQGQGGLHNSCFRLDEDCLPWGVAALAGLVRRGGPA</sequence>
<dbReference type="InterPro" id="IPR002933">
    <property type="entry name" value="Peptidase_M20"/>
</dbReference>
<name>A0A1I3Y2Q5_9BACT</name>
<accession>A0A1I3Y2Q5</accession>
<feature type="domain" description="Peptidase M20 dimerisation" evidence="3">
    <location>
        <begin position="188"/>
        <end position="281"/>
    </location>
</feature>
<dbReference type="SUPFAM" id="SSF53187">
    <property type="entry name" value="Zn-dependent exopeptidases"/>
    <property type="match status" value="1"/>
</dbReference>
<dbReference type="PANTHER" id="PTHR11014">
    <property type="entry name" value="PEPTIDASE M20 FAMILY MEMBER"/>
    <property type="match status" value="1"/>
</dbReference>